<sequence length="388" mass="43010">MRRFRRAVFAKRAPAGVVVATVAPSRRFRTSDAPRARSLAREIGRFARRAWTRFWANVWGDGEVDPPRPRVLVKVRACSLNPVDAKYLYGDKCPRMFRPFVRGVVDGRGVGFDFSGVVVEADANAEFRRGQAVFGVAPPLEGACAEYVECYADMIAEKSVNMTHAEAAAIGLCGATICQALDAFCKVVPSPVLVIGASGGLGHLAVQICKCEGAEVVGVSSARNLEFVRSLGVDAAAPYDDPDSTLEEHLAEWGHGHKKFKLILDTVTSNAAVDAQYDYCSRLREIVDDDCRYVKFGGTPTQWAFAHIRRIGLTVPFSDFHKRAPPFWIYFRGLERQLRYLRDMYDAGDLKPRVGNRFPFTNDGVRDAFALLRSRRAVGKVIIDIDEN</sequence>
<dbReference type="GO" id="GO:0016491">
    <property type="term" value="F:oxidoreductase activity"/>
    <property type="evidence" value="ECO:0007669"/>
    <property type="project" value="InterPro"/>
</dbReference>
<dbReference type="PANTHER" id="PTHR11695">
    <property type="entry name" value="ALCOHOL DEHYDROGENASE RELATED"/>
    <property type="match status" value="1"/>
</dbReference>
<evidence type="ECO:0000313" key="2">
    <source>
        <dbReference type="EMBL" id="ABO95440.1"/>
    </source>
</evidence>
<proteinExistence type="predicted"/>
<dbReference type="Gramene" id="ABO95440">
    <property type="protein sequence ID" value="ABO95440"/>
    <property type="gene ID" value="OSTLU_14898"/>
</dbReference>
<dbReference type="GeneID" id="5001375"/>
<dbReference type="Gene3D" id="3.40.50.720">
    <property type="entry name" value="NAD(P)-binding Rossmann-like Domain"/>
    <property type="match status" value="1"/>
</dbReference>
<dbReference type="InterPro" id="IPR011032">
    <property type="entry name" value="GroES-like_sf"/>
</dbReference>
<dbReference type="OrthoDB" id="48317at2759"/>
<dbReference type="HOGENOM" id="CLU_026673_3_3_1"/>
<dbReference type="RefSeq" id="XP_001417147.1">
    <property type="nucleotide sequence ID" value="XM_001417110.1"/>
</dbReference>
<protein>
    <recommendedName>
        <fullName evidence="1">Enoyl reductase (ER) domain-containing protein</fullName>
    </recommendedName>
</protein>
<dbReference type="InterPro" id="IPR020843">
    <property type="entry name" value="ER"/>
</dbReference>
<accession>A4RVJ1</accession>
<dbReference type="InterPro" id="IPR036291">
    <property type="entry name" value="NAD(P)-bd_dom_sf"/>
</dbReference>
<dbReference type="SMART" id="SM00829">
    <property type="entry name" value="PKS_ER"/>
    <property type="match status" value="1"/>
</dbReference>
<gene>
    <name evidence="2" type="ORF">OSTLU_14898</name>
</gene>
<dbReference type="AlphaFoldDB" id="A4RVJ1"/>
<organism evidence="2 3">
    <name type="scientific">Ostreococcus lucimarinus (strain CCE9901)</name>
    <dbReference type="NCBI Taxonomy" id="436017"/>
    <lineage>
        <taxon>Eukaryota</taxon>
        <taxon>Viridiplantae</taxon>
        <taxon>Chlorophyta</taxon>
        <taxon>Mamiellophyceae</taxon>
        <taxon>Mamiellales</taxon>
        <taxon>Bathycoccaceae</taxon>
        <taxon>Ostreococcus</taxon>
    </lineage>
</organism>
<dbReference type="InterPro" id="IPR013154">
    <property type="entry name" value="ADH-like_N"/>
</dbReference>
<dbReference type="KEGG" id="olu:OSTLU_14898"/>
<dbReference type="OMA" id="NETPLAM"/>
<dbReference type="InterPro" id="IPR050700">
    <property type="entry name" value="YIM1/Zinc_Alcohol_DH_Fams"/>
</dbReference>
<dbReference type="SUPFAM" id="SSF51735">
    <property type="entry name" value="NAD(P)-binding Rossmann-fold domains"/>
    <property type="match status" value="1"/>
</dbReference>
<name>A4RVJ1_OSTLU</name>
<dbReference type="Proteomes" id="UP000001568">
    <property type="component" value="Chromosome 4"/>
</dbReference>
<dbReference type="EMBL" id="CP000584">
    <property type="protein sequence ID" value="ABO95440.1"/>
    <property type="molecule type" value="Genomic_DNA"/>
</dbReference>
<reference evidence="2 3" key="1">
    <citation type="journal article" date="2007" name="Proc. Natl. Acad. Sci. U.S.A.">
        <title>The tiny eukaryote Ostreococcus provides genomic insights into the paradox of plankton speciation.</title>
        <authorList>
            <person name="Palenik B."/>
            <person name="Grimwood J."/>
            <person name="Aerts A."/>
            <person name="Rouze P."/>
            <person name="Salamov A."/>
            <person name="Putnam N."/>
            <person name="Dupont C."/>
            <person name="Jorgensen R."/>
            <person name="Derelle E."/>
            <person name="Rombauts S."/>
            <person name="Zhou K."/>
            <person name="Otillar R."/>
            <person name="Merchant S.S."/>
            <person name="Podell S."/>
            <person name="Gaasterland T."/>
            <person name="Napoli C."/>
            <person name="Gendler K."/>
            <person name="Manuell A."/>
            <person name="Tai V."/>
            <person name="Vallon O."/>
            <person name="Piganeau G."/>
            <person name="Jancek S."/>
            <person name="Heijde M."/>
            <person name="Jabbari K."/>
            <person name="Bowler C."/>
            <person name="Lohr M."/>
            <person name="Robbens S."/>
            <person name="Werner G."/>
            <person name="Dubchak I."/>
            <person name="Pazour G.J."/>
            <person name="Ren Q."/>
            <person name="Paulsen I."/>
            <person name="Delwiche C."/>
            <person name="Schmutz J."/>
            <person name="Rokhsar D."/>
            <person name="Van de Peer Y."/>
            <person name="Moreau H."/>
            <person name="Grigoriev I.V."/>
        </authorList>
    </citation>
    <scope>NUCLEOTIDE SEQUENCE [LARGE SCALE GENOMIC DNA]</scope>
    <source>
        <strain evidence="2 3">CCE9901</strain>
    </source>
</reference>
<feature type="domain" description="Enoyl reductase (ER)" evidence="1">
    <location>
        <begin position="56"/>
        <end position="383"/>
    </location>
</feature>
<keyword evidence="3" id="KW-1185">Reference proteome</keyword>
<dbReference type="SUPFAM" id="SSF50129">
    <property type="entry name" value="GroES-like"/>
    <property type="match status" value="1"/>
</dbReference>
<dbReference type="STRING" id="436017.A4RVJ1"/>
<dbReference type="Gene3D" id="3.90.180.10">
    <property type="entry name" value="Medium-chain alcohol dehydrogenases, catalytic domain"/>
    <property type="match status" value="1"/>
</dbReference>
<evidence type="ECO:0000313" key="3">
    <source>
        <dbReference type="Proteomes" id="UP000001568"/>
    </source>
</evidence>
<dbReference type="CDD" id="cd08267">
    <property type="entry name" value="MDR1"/>
    <property type="match status" value="1"/>
</dbReference>
<dbReference type="Pfam" id="PF13602">
    <property type="entry name" value="ADH_zinc_N_2"/>
    <property type="match status" value="1"/>
</dbReference>
<evidence type="ECO:0000259" key="1">
    <source>
        <dbReference type="SMART" id="SM00829"/>
    </source>
</evidence>
<dbReference type="Pfam" id="PF08240">
    <property type="entry name" value="ADH_N"/>
    <property type="match status" value="1"/>
</dbReference>
<dbReference type="eggNOG" id="KOG1198">
    <property type="taxonomic scope" value="Eukaryota"/>
</dbReference>
<dbReference type="PANTHER" id="PTHR11695:SF648">
    <property type="entry name" value="ZINC-BINDING OXIDOREDUCTASE"/>
    <property type="match status" value="1"/>
</dbReference>